<protein>
    <submittedName>
        <fullName evidence="2">27493_t:CDS:1</fullName>
    </submittedName>
</protein>
<reference evidence="2 3" key="1">
    <citation type="submission" date="2021-06" db="EMBL/GenBank/DDBJ databases">
        <authorList>
            <person name="Kallberg Y."/>
            <person name="Tangrot J."/>
            <person name="Rosling A."/>
        </authorList>
    </citation>
    <scope>NUCLEOTIDE SEQUENCE [LARGE SCALE GENOMIC DNA]</scope>
    <source>
        <strain evidence="2 3">120-4 pot B 10/14</strain>
    </source>
</reference>
<feature type="compositionally biased region" description="Polar residues" evidence="1">
    <location>
        <begin position="1"/>
        <end position="13"/>
    </location>
</feature>
<evidence type="ECO:0000313" key="3">
    <source>
        <dbReference type="Proteomes" id="UP000789901"/>
    </source>
</evidence>
<evidence type="ECO:0000256" key="1">
    <source>
        <dbReference type="SAM" id="MobiDB-lite"/>
    </source>
</evidence>
<proteinExistence type="predicted"/>
<evidence type="ECO:0000313" key="2">
    <source>
        <dbReference type="EMBL" id="CAG8637663.1"/>
    </source>
</evidence>
<sequence length="48" mass="5424">MRGNFSNQSNQFTHAEPNVDKGKKLVYPKHNTDTVPPTPFTSNTSIYN</sequence>
<keyword evidence="3" id="KW-1185">Reference proteome</keyword>
<organism evidence="2 3">
    <name type="scientific">Gigaspora margarita</name>
    <dbReference type="NCBI Taxonomy" id="4874"/>
    <lineage>
        <taxon>Eukaryota</taxon>
        <taxon>Fungi</taxon>
        <taxon>Fungi incertae sedis</taxon>
        <taxon>Mucoromycota</taxon>
        <taxon>Glomeromycotina</taxon>
        <taxon>Glomeromycetes</taxon>
        <taxon>Diversisporales</taxon>
        <taxon>Gigasporaceae</taxon>
        <taxon>Gigaspora</taxon>
    </lineage>
</organism>
<feature type="region of interest" description="Disordered" evidence="1">
    <location>
        <begin position="1"/>
        <end position="48"/>
    </location>
</feature>
<dbReference type="EMBL" id="CAJVQB010004504">
    <property type="protein sequence ID" value="CAG8637663.1"/>
    <property type="molecule type" value="Genomic_DNA"/>
</dbReference>
<gene>
    <name evidence="2" type="ORF">GMARGA_LOCUS8671</name>
</gene>
<accession>A0ABN7UNK7</accession>
<dbReference type="Proteomes" id="UP000789901">
    <property type="component" value="Unassembled WGS sequence"/>
</dbReference>
<name>A0ABN7UNK7_GIGMA</name>
<comment type="caution">
    <text evidence="2">The sequence shown here is derived from an EMBL/GenBank/DDBJ whole genome shotgun (WGS) entry which is preliminary data.</text>
</comment>